<dbReference type="AlphaFoldDB" id="A0A0C2W6M0"/>
<dbReference type="HOGENOM" id="CLU_2222560_0_0_1"/>
<protein>
    <submittedName>
        <fullName evidence="1">Uncharacterized protein</fullName>
    </submittedName>
</protein>
<proteinExistence type="predicted"/>
<dbReference type="Proteomes" id="UP000054549">
    <property type="component" value="Unassembled WGS sequence"/>
</dbReference>
<accession>A0A0C2W6M0</accession>
<keyword evidence="2" id="KW-1185">Reference proteome</keyword>
<gene>
    <name evidence="1" type="ORF">M378DRAFT_437147</name>
</gene>
<evidence type="ECO:0000313" key="2">
    <source>
        <dbReference type="Proteomes" id="UP000054549"/>
    </source>
</evidence>
<dbReference type="InParanoid" id="A0A0C2W6M0"/>
<organism evidence="1 2">
    <name type="scientific">Amanita muscaria (strain Koide BX008)</name>
    <dbReference type="NCBI Taxonomy" id="946122"/>
    <lineage>
        <taxon>Eukaryota</taxon>
        <taxon>Fungi</taxon>
        <taxon>Dikarya</taxon>
        <taxon>Basidiomycota</taxon>
        <taxon>Agaricomycotina</taxon>
        <taxon>Agaricomycetes</taxon>
        <taxon>Agaricomycetidae</taxon>
        <taxon>Agaricales</taxon>
        <taxon>Pluteineae</taxon>
        <taxon>Amanitaceae</taxon>
        <taxon>Amanita</taxon>
    </lineage>
</organism>
<reference evidence="1 2" key="1">
    <citation type="submission" date="2014-04" db="EMBL/GenBank/DDBJ databases">
        <title>Evolutionary Origins and Diversification of the Mycorrhizal Mutualists.</title>
        <authorList>
            <consortium name="DOE Joint Genome Institute"/>
            <consortium name="Mycorrhizal Genomics Consortium"/>
            <person name="Kohler A."/>
            <person name="Kuo A."/>
            <person name="Nagy L.G."/>
            <person name="Floudas D."/>
            <person name="Copeland A."/>
            <person name="Barry K.W."/>
            <person name="Cichocki N."/>
            <person name="Veneault-Fourrey C."/>
            <person name="LaButti K."/>
            <person name="Lindquist E.A."/>
            <person name="Lipzen A."/>
            <person name="Lundell T."/>
            <person name="Morin E."/>
            <person name="Murat C."/>
            <person name="Riley R."/>
            <person name="Ohm R."/>
            <person name="Sun H."/>
            <person name="Tunlid A."/>
            <person name="Henrissat B."/>
            <person name="Grigoriev I.V."/>
            <person name="Hibbett D.S."/>
            <person name="Martin F."/>
        </authorList>
    </citation>
    <scope>NUCLEOTIDE SEQUENCE [LARGE SCALE GENOMIC DNA]</scope>
    <source>
        <strain evidence="1 2">Koide BX008</strain>
    </source>
</reference>
<evidence type="ECO:0000313" key="1">
    <source>
        <dbReference type="EMBL" id="KIL56792.1"/>
    </source>
</evidence>
<sequence length="106" mass="11684">MPRTEDPELALTTNVTVAPDPNVPINDRTLVNWIWFKPSLNLLVAIFTLNIPTFHASLSRISGGLGVRAAIPVWKAVRTLDSLLVASVVFFTVLYNSERSPIMTGH</sequence>
<name>A0A0C2W6M0_AMAMK</name>
<dbReference type="EMBL" id="KN818399">
    <property type="protein sequence ID" value="KIL56792.1"/>
    <property type="molecule type" value="Genomic_DNA"/>
</dbReference>